<sequence>MTSNKSKKANLSKQVYIPNITTSFFFNGEEQAIQDKLFKMYRIQKRRDEIIDKLPKKNKSKKRMYKARKKQMTEYIDLTKQELNSLVKQNVSHRSLTSTIKPSHMAGMFESTLSRTLGMVSQYSKLASKKPCYHMMIVESFNLDLFGQLVKDGFTYKGEEYTYFSSSAGQIKKKKGVFVKISLWKKYEMTITCGLTRDMINTKGGINPSKLLAYMMLANSATMPWKVDLDRVIVIDDLDTTLPDVVVDYVNDEDWSVTRTTRDITIKHTDGVGFCLPSVSSKAMMIRSPWMKGLLVPVPFDKYKGKTTKVVDVWGKTWDIIDDNIQVILHKSQFKLSDYYDSWQDYKEKFKRHKCEMAIGSVEDETFAQASLTYQMLQTLTDVSDEELKTLVTATNDKIDQIGRDKDVMLEIMGVTEANSNKNYLQQALEVYPNLLRDNYVREEIKTAKESYVKQAKAGKISIPNSKYTYVCPDVVAWLQWLFDQEANPSGALMNGEVRCNLYDQGKILLERSPHLYREHAVRNNVIDQAYNDYFISNCVYTSCHDPISTLLMLDWDGDKLLCSDDPLLISIAERNMNNIVPLAYNLQSAPKQIITQEAIFEALKNGFRSNIGDISNAISRAWHMEVTDEVMDDIKRLCALNNMEIDFSKTQYRAPINDEELKKRLDEYKRGKLPQVFKYAKDKKKGLQPEGKRTLDRLADMVSSKRISFADVVDDFNYKMLMTELKREPKMREIEEIRFTYDKLNKNKKVIKNKYQRENTKSSTKQVTDYMFTYIRDELLKAYNNPKVLTNVLVEYLYTVKKTAYKDTLWNCFGEEIISNIEENLSRVKPCEQCGKDIIRKQGLKFCPECAASREKARKKNCKKAM</sequence>
<dbReference type="GO" id="GO:0003968">
    <property type="term" value="F:RNA-directed RNA polymerase activity"/>
    <property type="evidence" value="ECO:0007669"/>
    <property type="project" value="InterPro"/>
</dbReference>
<protein>
    <recommendedName>
        <fullName evidence="1">RDRP core domain-containing protein</fullName>
    </recommendedName>
</protein>
<keyword evidence="3" id="KW-1185">Reference proteome</keyword>
<dbReference type="RefSeq" id="WP_165094029.1">
    <property type="nucleotide sequence ID" value="NZ_JAAKGU010000001.1"/>
</dbReference>
<dbReference type="InterPro" id="IPR057596">
    <property type="entry name" value="RDRP_core"/>
</dbReference>
<accession>A0A6M1PGD1</accession>
<name>A0A6M1PGD1_9BACL</name>
<organism evidence="2 3">
    <name type="scientific">Paenibacillus apii</name>
    <dbReference type="NCBI Taxonomy" id="1850370"/>
    <lineage>
        <taxon>Bacteria</taxon>
        <taxon>Bacillati</taxon>
        <taxon>Bacillota</taxon>
        <taxon>Bacilli</taxon>
        <taxon>Bacillales</taxon>
        <taxon>Paenibacillaceae</taxon>
        <taxon>Paenibacillus</taxon>
    </lineage>
</organism>
<dbReference type="Proteomes" id="UP000480151">
    <property type="component" value="Unassembled WGS sequence"/>
</dbReference>
<dbReference type="Pfam" id="PF05183">
    <property type="entry name" value="RdRP"/>
    <property type="match status" value="1"/>
</dbReference>
<gene>
    <name evidence="2" type="ORF">G5B47_02635</name>
</gene>
<evidence type="ECO:0000313" key="2">
    <source>
        <dbReference type="EMBL" id="NGM81305.1"/>
    </source>
</evidence>
<reference evidence="2 3" key="1">
    <citation type="submission" date="2020-02" db="EMBL/GenBank/DDBJ databases">
        <authorList>
            <person name="Gao J."/>
            <person name="Sun J."/>
        </authorList>
    </citation>
    <scope>NUCLEOTIDE SEQUENCE [LARGE SCALE GENOMIC DNA]</scope>
    <source>
        <strain evidence="2 3">7124</strain>
    </source>
</reference>
<proteinExistence type="predicted"/>
<dbReference type="AlphaFoldDB" id="A0A6M1PGD1"/>
<evidence type="ECO:0000259" key="1">
    <source>
        <dbReference type="Pfam" id="PF05183"/>
    </source>
</evidence>
<dbReference type="EMBL" id="JAAKGU010000001">
    <property type="protein sequence ID" value="NGM81305.1"/>
    <property type="molecule type" value="Genomic_DNA"/>
</dbReference>
<comment type="caution">
    <text evidence="2">The sequence shown here is derived from an EMBL/GenBank/DDBJ whole genome shotgun (WGS) entry which is preliminary data.</text>
</comment>
<evidence type="ECO:0000313" key="3">
    <source>
        <dbReference type="Proteomes" id="UP000480151"/>
    </source>
</evidence>
<feature type="domain" description="RDRP core" evidence="1">
    <location>
        <begin position="146"/>
        <end position="702"/>
    </location>
</feature>